<dbReference type="STRING" id="71139.A0A059BZU2"/>
<evidence type="ECO:0000313" key="5">
    <source>
        <dbReference type="EMBL" id="KCW71451.1"/>
    </source>
</evidence>
<sequence>MEWSRARRRKTEIQKQNLDSVMEMIGCGAKVAMEGGDEGRYLGGALFCGSRMDCCSKMKSYPPGGGEKRLWCSHVSKQYPHHSNGNEWLSPFPAKHITSTPSLSLACLCFFVTRGGAEFGSWQKKHGVHQHRLVLLRTVDACGGRQGPSSSSAPEEPDPPHLPPPSPCSPLSPSLFCFRLLYDLPPCRKIARNVAAMATGEAPAEVAAAELPEIFKSAKEAWDKVEDKYAVSSLAVAGVVALWGSTGMISAIDRLPLIPGALELVGIGYTGWFAYKNLVFKPDREALLRKIKDIYGEVTGSS</sequence>
<dbReference type="InterPro" id="IPR025564">
    <property type="entry name" value="CAAD_dom"/>
</dbReference>
<feature type="region of interest" description="Disordered" evidence="2">
    <location>
        <begin position="143"/>
        <end position="167"/>
    </location>
</feature>
<comment type="subcellular location">
    <subcellularLocation>
        <location evidence="1">Membrane</location>
        <topology evidence="1">Multi-pass membrane protein</topology>
    </subcellularLocation>
</comment>
<organism evidence="5">
    <name type="scientific">Eucalyptus grandis</name>
    <name type="common">Flooded gum</name>
    <dbReference type="NCBI Taxonomy" id="71139"/>
    <lineage>
        <taxon>Eukaryota</taxon>
        <taxon>Viridiplantae</taxon>
        <taxon>Streptophyta</taxon>
        <taxon>Embryophyta</taxon>
        <taxon>Tracheophyta</taxon>
        <taxon>Spermatophyta</taxon>
        <taxon>Magnoliopsida</taxon>
        <taxon>eudicotyledons</taxon>
        <taxon>Gunneridae</taxon>
        <taxon>Pentapetalae</taxon>
        <taxon>rosids</taxon>
        <taxon>malvids</taxon>
        <taxon>Myrtales</taxon>
        <taxon>Myrtaceae</taxon>
        <taxon>Myrtoideae</taxon>
        <taxon>Eucalypteae</taxon>
        <taxon>Eucalyptus</taxon>
    </lineage>
</organism>
<dbReference type="GO" id="GO:0009535">
    <property type="term" value="C:chloroplast thylakoid membrane"/>
    <property type="evidence" value="ECO:0000318"/>
    <property type="project" value="GO_Central"/>
</dbReference>
<feature type="transmembrane region" description="Helical" evidence="3">
    <location>
        <begin position="257"/>
        <end position="275"/>
    </location>
</feature>
<reference evidence="5" key="1">
    <citation type="submission" date="2013-07" db="EMBL/GenBank/DDBJ databases">
        <title>The genome of Eucalyptus grandis.</title>
        <authorList>
            <person name="Schmutz J."/>
            <person name="Hayes R."/>
            <person name="Myburg A."/>
            <person name="Tuskan G."/>
            <person name="Grattapaglia D."/>
            <person name="Rokhsar D.S."/>
        </authorList>
    </citation>
    <scope>NUCLEOTIDE SEQUENCE</scope>
    <source>
        <tissue evidence="5">Leaf extractions</tissue>
    </source>
</reference>
<keyword evidence="3" id="KW-1133">Transmembrane helix</keyword>
<dbReference type="PANTHER" id="PTHR33222:SF9">
    <property type="entry name" value="PROTEIN CURVATURE THYLAKOID 1B, CHLOROPLASTIC"/>
    <property type="match status" value="1"/>
</dbReference>
<evidence type="ECO:0000256" key="3">
    <source>
        <dbReference type="SAM" id="Phobius"/>
    </source>
</evidence>
<gene>
    <name evidence="5" type="ORF">EUGRSUZ_E00015</name>
</gene>
<dbReference type="Pfam" id="PF14159">
    <property type="entry name" value="CAAD"/>
    <property type="match status" value="1"/>
</dbReference>
<proteinExistence type="predicted"/>
<protein>
    <recommendedName>
        <fullName evidence="4">Cyanobacterial aminoacyl-tRNA synthetase CAAD domain-containing protein</fullName>
    </recommendedName>
</protein>
<evidence type="ECO:0000259" key="4">
    <source>
        <dbReference type="Pfam" id="PF14159"/>
    </source>
</evidence>
<dbReference type="Gramene" id="KCW71451">
    <property type="protein sequence ID" value="KCW71451"/>
    <property type="gene ID" value="EUGRSUZ_E00015"/>
</dbReference>
<keyword evidence="3" id="KW-0472">Membrane</keyword>
<evidence type="ECO:0000256" key="2">
    <source>
        <dbReference type="SAM" id="MobiDB-lite"/>
    </source>
</evidence>
<feature type="domain" description="Cyanobacterial aminoacyl-tRNA synthetase CAAD" evidence="4">
    <location>
        <begin position="217"/>
        <end position="300"/>
    </location>
</feature>
<feature type="transmembrane region" description="Helical" evidence="3">
    <location>
        <begin position="229"/>
        <end position="251"/>
    </location>
</feature>
<dbReference type="EMBL" id="KK198757">
    <property type="protein sequence ID" value="KCW71451.1"/>
    <property type="molecule type" value="Genomic_DNA"/>
</dbReference>
<evidence type="ECO:0000256" key="1">
    <source>
        <dbReference type="ARBA" id="ARBA00004141"/>
    </source>
</evidence>
<keyword evidence="3" id="KW-0812">Transmembrane</keyword>
<dbReference type="AlphaFoldDB" id="A0A059BZU2"/>
<name>A0A059BZU2_EUCGR</name>
<dbReference type="InterPro" id="IPR033344">
    <property type="entry name" value="CURT1"/>
</dbReference>
<accession>A0A059BZU2</accession>
<dbReference type="InParanoid" id="A0A059BZU2"/>
<dbReference type="eggNOG" id="ENOG502QWJR">
    <property type="taxonomic scope" value="Eukaryota"/>
</dbReference>
<dbReference type="PANTHER" id="PTHR33222">
    <property type="match status" value="1"/>
</dbReference>